<dbReference type="SUPFAM" id="SSF48452">
    <property type="entry name" value="TPR-like"/>
    <property type="match status" value="1"/>
</dbReference>
<dbReference type="InterPro" id="IPR011990">
    <property type="entry name" value="TPR-like_helical_dom_sf"/>
</dbReference>
<dbReference type="AlphaFoldDB" id="A0AAW8QYK9"/>
<evidence type="ECO:0000256" key="2">
    <source>
        <dbReference type="SAM" id="SignalP"/>
    </source>
</evidence>
<organism evidence="3 4">
    <name type="scientific">Brumicola blandensis</name>
    <dbReference type="NCBI Taxonomy" id="3075611"/>
    <lineage>
        <taxon>Bacteria</taxon>
        <taxon>Pseudomonadati</taxon>
        <taxon>Pseudomonadota</taxon>
        <taxon>Gammaproteobacteria</taxon>
        <taxon>Alteromonadales</taxon>
        <taxon>Alteromonadaceae</taxon>
        <taxon>Brumicola</taxon>
    </lineage>
</organism>
<name>A0AAW8QYK9_9ALTE</name>
<dbReference type="Proteomes" id="UP001249020">
    <property type="component" value="Unassembled WGS sequence"/>
</dbReference>
<evidence type="ECO:0000313" key="4">
    <source>
        <dbReference type="Proteomes" id="UP001249020"/>
    </source>
</evidence>
<evidence type="ECO:0000256" key="1">
    <source>
        <dbReference type="PROSITE-ProRule" id="PRU00339"/>
    </source>
</evidence>
<keyword evidence="4" id="KW-1185">Reference proteome</keyword>
<protein>
    <submittedName>
        <fullName evidence="3">Uncharacterized protein</fullName>
    </submittedName>
</protein>
<sequence length="407" mass="45513">MELTLSKGSRYKRLLTPLLLIITALFLSTHVTAEETVHSTKPSQVSPEQIEVAKAFAAALNSQDVDTIANFFDMSAFGDLVLAQMETERNIKNALAQQYKTPAFARTFAQSSFILPPNSPANFDYKGLVKTDLFGVRPLIRLDYLSGGHEFMLIFFDADNKIIDLFYATKGNLTSKSVASTTQMILPAQNRFVARLLKEDDDAEKAIESFQKMLALRQQGRFQEVLDILSTLPETMRSSRSLIDFEVLIAQNVGEAEYIDALSKLNKYYGDDPSTSFMLVDYHVTVEQNEAAMRSVEQAMAFWGEDAALYNLKANMYFLLDDLNAAIGAAKKAVQLEPEFEDSYWTLVALQDLTQDFSGLTETFAEVKKRFNPELTPQMVAESGAVANYPSSEEFKEAAARNSFAKE</sequence>
<keyword evidence="1" id="KW-0802">TPR repeat</keyword>
<feature type="chain" id="PRO_5043342363" evidence="2">
    <location>
        <begin position="34"/>
        <end position="407"/>
    </location>
</feature>
<dbReference type="Gene3D" id="1.25.40.10">
    <property type="entry name" value="Tetratricopeptide repeat domain"/>
    <property type="match status" value="1"/>
</dbReference>
<dbReference type="InterPro" id="IPR019734">
    <property type="entry name" value="TPR_rpt"/>
</dbReference>
<feature type="signal peptide" evidence="2">
    <location>
        <begin position="1"/>
        <end position="33"/>
    </location>
</feature>
<proteinExistence type="predicted"/>
<dbReference type="RefSeq" id="WP_311360873.1">
    <property type="nucleotide sequence ID" value="NZ_JAVRIE010000002.1"/>
</dbReference>
<dbReference type="EMBL" id="JAVRIE010000002">
    <property type="protein sequence ID" value="MDT0582091.1"/>
    <property type="molecule type" value="Genomic_DNA"/>
</dbReference>
<evidence type="ECO:0000313" key="3">
    <source>
        <dbReference type="EMBL" id="MDT0582091.1"/>
    </source>
</evidence>
<feature type="repeat" description="TPR" evidence="1">
    <location>
        <begin position="307"/>
        <end position="340"/>
    </location>
</feature>
<gene>
    <name evidence="3" type="ORF">RM544_06045</name>
</gene>
<dbReference type="SMART" id="SM00028">
    <property type="entry name" value="TPR"/>
    <property type="match status" value="1"/>
</dbReference>
<comment type="caution">
    <text evidence="3">The sequence shown here is derived from an EMBL/GenBank/DDBJ whole genome shotgun (WGS) entry which is preliminary data.</text>
</comment>
<keyword evidence="2" id="KW-0732">Signal</keyword>
<dbReference type="PROSITE" id="PS50005">
    <property type="entry name" value="TPR"/>
    <property type="match status" value="1"/>
</dbReference>
<reference evidence="3 4" key="1">
    <citation type="submission" date="2023-09" db="EMBL/GenBank/DDBJ databases">
        <authorList>
            <person name="Rey-Velasco X."/>
        </authorList>
    </citation>
    <scope>NUCLEOTIDE SEQUENCE [LARGE SCALE GENOMIC DNA]</scope>
    <source>
        <strain evidence="3 4">W409</strain>
    </source>
</reference>
<accession>A0AAW8QYK9</accession>